<gene>
    <name evidence="1" type="ORF">AN965_03340</name>
</gene>
<dbReference type="Proteomes" id="UP000051061">
    <property type="component" value="Unassembled WGS sequence"/>
</dbReference>
<keyword evidence="2" id="KW-1185">Reference proteome</keyword>
<dbReference type="AlphaFoldDB" id="A0A9D5DUN0"/>
<accession>A0A9D5DUN0</accession>
<dbReference type="EMBL" id="LJJD01000008">
    <property type="protein sequence ID" value="KQL58346.1"/>
    <property type="molecule type" value="Genomic_DNA"/>
</dbReference>
<organism evidence="1 2">
    <name type="scientific">Alkalicoccobacillus plakortidis</name>
    <dbReference type="NCBI Taxonomy" id="444060"/>
    <lineage>
        <taxon>Bacteria</taxon>
        <taxon>Bacillati</taxon>
        <taxon>Bacillota</taxon>
        <taxon>Bacilli</taxon>
        <taxon>Bacillales</taxon>
        <taxon>Bacillaceae</taxon>
        <taxon>Alkalicoccobacillus</taxon>
    </lineage>
</organism>
<comment type="caution">
    <text evidence="1">The sequence shown here is derived from an EMBL/GenBank/DDBJ whole genome shotgun (WGS) entry which is preliminary data.</text>
</comment>
<evidence type="ECO:0000313" key="2">
    <source>
        <dbReference type="Proteomes" id="UP000051061"/>
    </source>
</evidence>
<name>A0A9D5DUN0_9BACI</name>
<protein>
    <submittedName>
        <fullName evidence="1">Uncharacterized protein</fullName>
    </submittedName>
</protein>
<evidence type="ECO:0000313" key="1">
    <source>
        <dbReference type="EMBL" id="KQL58346.1"/>
    </source>
</evidence>
<reference evidence="1 2" key="1">
    <citation type="submission" date="2015-09" db="EMBL/GenBank/DDBJ databases">
        <title>Genome sequencing project for genomic taxonomy and phylogenomics of Bacillus-like bacteria.</title>
        <authorList>
            <person name="Liu B."/>
            <person name="Wang J."/>
            <person name="Zhu Y."/>
            <person name="Liu G."/>
            <person name="Chen Q."/>
            <person name="Chen Z."/>
            <person name="Lan J."/>
            <person name="Che J."/>
            <person name="Ge C."/>
            <person name="Shi H."/>
            <person name="Pan Z."/>
            <person name="Liu X."/>
        </authorList>
    </citation>
    <scope>NUCLEOTIDE SEQUENCE [LARGE SCALE GENOMIC DNA]</scope>
    <source>
        <strain evidence="1 2">DSM 19153</strain>
    </source>
</reference>
<proteinExistence type="predicted"/>
<sequence>MILNAKEYSVNWKKDREVFLYIYGKKRTGEPFNVAVTFELKEFEGNKMWGIEPHFEPRKDPSSYTRADAPFKPEFLGYTLTKKEIQDVRAGGKVMITATSKKGKSFDCNVSLELKEFKGNKFWGLEAHFA</sequence>